<evidence type="ECO:0000256" key="8">
    <source>
        <dbReference type="ARBA" id="ARBA00022857"/>
    </source>
</evidence>
<proteinExistence type="inferred from homology"/>
<keyword evidence="5 18" id="KW-0479">Metal-binding</keyword>
<evidence type="ECO:0000256" key="17">
    <source>
        <dbReference type="HAMAP-Rule" id="MF_01965"/>
    </source>
</evidence>
<dbReference type="HAMAP" id="MF_01965">
    <property type="entry name" value="NADHX_dehydratase"/>
    <property type="match status" value="1"/>
</dbReference>
<dbReference type="OrthoDB" id="9806925at2"/>
<comment type="catalytic activity">
    <reaction evidence="16 17 19">
        <text>(6S)-NADPHX + ADP = AMP + phosphate + NADPH + H(+)</text>
        <dbReference type="Rhea" id="RHEA:32235"/>
        <dbReference type="ChEBI" id="CHEBI:15378"/>
        <dbReference type="ChEBI" id="CHEBI:43474"/>
        <dbReference type="ChEBI" id="CHEBI:57783"/>
        <dbReference type="ChEBI" id="CHEBI:64076"/>
        <dbReference type="ChEBI" id="CHEBI:456215"/>
        <dbReference type="ChEBI" id="CHEBI:456216"/>
        <dbReference type="EC" id="4.2.1.136"/>
    </reaction>
</comment>
<dbReference type="GO" id="GO:0046872">
    <property type="term" value="F:metal ion binding"/>
    <property type="evidence" value="ECO:0007669"/>
    <property type="project" value="UniProtKB-UniRule"/>
</dbReference>
<feature type="binding site" evidence="17">
    <location>
        <position position="276"/>
    </location>
    <ligand>
        <name>(6S)-NADPHX</name>
        <dbReference type="ChEBI" id="CHEBI:64076"/>
    </ligand>
</feature>
<comment type="similarity">
    <text evidence="3 19">In the N-terminal section; belongs to the NnrE/AIBP family.</text>
</comment>
<evidence type="ECO:0000313" key="23">
    <source>
        <dbReference type="Proteomes" id="UP000198977"/>
    </source>
</evidence>
<keyword evidence="13" id="KW-0511">Multifunctional enzyme</keyword>
<evidence type="ECO:0000256" key="4">
    <source>
        <dbReference type="ARBA" id="ARBA00009524"/>
    </source>
</evidence>
<feature type="binding site" evidence="17">
    <location>
        <position position="468"/>
    </location>
    <ligand>
        <name>AMP</name>
        <dbReference type="ChEBI" id="CHEBI:456215"/>
    </ligand>
</feature>
<evidence type="ECO:0000256" key="2">
    <source>
        <dbReference type="ARBA" id="ARBA00000909"/>
    </source>
</evidence>
<keyword evidence="11 18" id="KW-0413">Isomerase</keyword>
<comment type="caution">
    <text evidence="18">Lacks conserved residue(s) required for the propagation of feature annotation.</text>
</comment>
<dbReference type="NCBIfam" id="TIGR00197">
    <property type="entry name" value="yjeF_nterm"/>
    <property type="match status" value="1"/>
</dbReference>
<dbReference type="EMBL" id="FOMW01000013">
    <property type="protein sequence ID" value="SFE94673.1"/>
    <property type="molecule type" value="Genomic_DNA"/>
</dbReference>
<keyword evidence="8 17" id="KW-0521">NADP</keyword>
<dbReference type="GO" id="GO:0110051">
    <property type="term" value="P:metabolite repair"/>
    <property type="evidence" value="ECO:0007669"/>
    <property type="project" value="TreeGrafter"/>
</dbReference>
<evidence type="ECO:0000256" key="6">
    <source>
        <dbReference type="ARBA" id="ARBA00022741"/>
    </source>
</evidence>
<keyword evidence="23" id="KW-1185">Reference proteome</keyword>
<evidence type="ECO:0000256" key="1">
    <source>
        <dbReference type="ARBA" id="ARBA00000013"/>
    </source>
</evidence>
<comment type="similarity">
    <text evidence="4 19">In the C-terminal section; belongs to the NnrD/CARKD family.</text>
</comment>
<dbReference type="PROSITE" id="PS01050">
    <property type="entry name" value="YJEF_C_2"/>
    <property type="match status" value="1"/>
</dbReference>
<comment type="function">
    <text evidence="18">Catalyzes the epimerization of the S- and R-forms of NAD(P)HX, a damaged form of NAD(P)H that is a result of enzymatic or heat-dependent hydration. This is a prerequisite for the S-specific NAD(P)H-hydrate dehydratase to allow the repair of both epimers of NAD(P)HX.</text>
</comment>
<reference evidence="22 23" key="1">
    <citation type="submission" date="2016-10" db="EMBL/GenBank/DDBJ databases">
        <authorList>
            <person name="de Groot N.N."/>
        </authorList>
    </citation>
    <scope>NUCLEOTIDE SEQUENCE [LARGE SCALE GENOMIC DNA]</scope>
    <source>
        <strain evidence="22 23">DSM 11443</strain>
    </source>
</reference>
<feature type="binding site" evidence="17">
    <location>
        <position position="390"/>
    </location>
    <ligand>
        <name>(6S)-NADPHX</name>
        <dbReference type="ChEBI" id="CHEBI:64076"/>
    </ligand>
</feature>
<dbReference type="GO" id="GO:0052856">
    <property type="term" value="F:NAD(P)HX epimerase activity"/>
    <property type="evidence" value="ECO:0007669"/>
    <property type="project" value="UniProtKB-UniRule"/>
</dbReference>
<evidence type="ECO:0000256" key="16">
    <source>
        <dbReference type="ARBA" id="ARBA00049209"/>
    </source>
</evidence>
<feature type="binding site" evidence="18">
    <location>
        <begin position="62"/>
        <end position="66"/>
    </location>
    <ligand>
        <name>(6S)-NADPHX</name>
        <dbReference type="ChEBI" id="CHEBI:64076"/>
    </ligand>
</feature>
<dbReference type="STRING" id="74348.SAMN04488523_1136"/>
<dbReference type="InterPro" id="IPR036652">
    <property type="entry name" value="YjeF_N_dom_sf"/>
</dbReference>
<name>A0A1I2EPL9_9RHOB</name>
<evidence type="ECO:0000313" key="22">
    <source>
        <dbReference type="EMBL" id="SFE94673.1"/>
    </source>
</evidence>
<comment type="function">
    <text evidence="14 19">Bifunctional enzyme that catalyzes the epimerization of the S- and R-forms of NAD(P)HX and the dehydration of the S-form of NAD(P)HX at the expense of ADP, which is converted to AMP. This allows the repair of both epimers of NAD(P)HX, a damaged form of NAD(P)H that is a result of enzymatic or heat-dependent hydration.</text>
</comment>
<dbReference type="PANTHER" id="PTHR12592:SF0">
    <property type="entry name" value="ATP-DEPENDENT (S)-NAD(P)H-HYDRATE DEHYDRATASE"/>
    <property type="match status" value="1"/>
</dbReference>
<evidence type="ECO:0000256" key="15">
    <source>
        <dbReference type="ARBA" id="ARBA00048238"/>
    </source>
</evidence>
<dbReference type="InterPro" id="IPR017953">
    <property type="entry name" value="Carbohydrate_kinase_pred_CS"/>
</dbReference>
<accession>A0A1I2EPL9</accession>
<feature type="binding site" evidence="17">
    <location>
        <position position="339"/>
    </location>
    <ligand>
        <name>(6S)-NADPHX</name>
        <dbReference type="ChEBI" id="CHEBI:64076"/>
    </ligand>
</feature>
<keyword evidence="6 17" id="KW-0547">Nucleotide-binding</keyword>
<comment type="cofactor">
    <cofactor evidence="17">
        <name>Mg(2+)</name>
        <dbReference type="ChEBI" id="CHEBI:18420"/>
    </cofactor>
</comment>
<evidence type="ECO:0000256" key="12">
    <source>
        <dbReference type="ARBA" id="ARBA00023239"/>
    </source>
</evidence>
<evidence type="ECO:0000256" key="7">
    <source>
        <dbReference type="ARBA" id="ARBA00022840"/>
    </source>
</evidence>
<dbReference type="CDD" id="cd01171">
    <property type="entry name" value="YXKO-related"/>
    <property type="match status" value="1"/>
</dbReference>
<dbReference type="EC" id="5.1.99.6" evidence="19"/>
<comment type="similarity">
    <text evidence="18">Belongs to the NnrE/AIBP family.</text>
</comment>
<evidence type="ECO:0000256" key="11">
    <source>
        <dbReference type="ARBA" id="ARBA00023235"/>
    </source>
</evidence>
<dbReference type="Gene3D" id="3.40.1190.20">
    <property type="match status" value="1"/>
</dbReference>
<comment type="catalytic activity">
    <reaction evidence="1 18 19">
        <text>(6R)-NADHX = (6S)-NADHX</text>
        <dbReference type="Rhea" id="RHEA:32215"/>
        <dbReference type="ChEBI" id="CHEBI:64074"/>
        <dbReference type="ChEBI" id="CHEBI:64075"/>
        <dbReference type="EC" id="5.1.99.6"/>
    </reaction>
</comment>
<dbReference type="NCBIfam" id="TIGR00196">
    <property type="entry name" value="yjeF_cterm"/>
    <property type="match status" value="1"/>
</dbReference>
<dbReference type="GO" id="GO:0046496">
    <property type="term" value="P:nicotinamide nucleotide metabolic process"/>
    <property type="evidence" value="ECO:0007669"/>
    <property type="project" value="UniProtKB-UniRule"/>
</dbReference>
<dbReference type="InterPro" id="IPR004443">
    <property type="entry name" value="YjeF_N_dom"/>
</dbReference>
<comment type="function">
    <text evidence="17">Catalyzes the dehydration of the S-form of NAD(P)HX at the expense of ADP, which is converted to AMP. Together with NAD(P)HX epimerase, which catalyzes the epimerization of the S- and R-forms, the enzyme allows the repair of both epimers of NAD(P)HX, a damaged form of NAD(P)H that is a result of enzymatic or heat-dependent hydration.</text>
</comment>
<dbReference type="InterPro" id="IPR029056">
    <property type="entry name" value="Ribokinase-like"/>
</dbReference>
<keyword evidence="22" id="KW-0418">Kinase</keyword>
<dbReference type="GO" id="GO:0016301">
    <property type="term" value="F:kinase activity"/>
    <property type="evidence" value="ECO:0007669"/>
    <property type="project" value="UniProtKB-KW"/>
</dbReference>
<evidence type="ECO:0000256" key="14">
    <source>
        <dbReference type="ARBA" id="ARBA00025153"/>
    </source>
</evidence>
<dbReference type="InterPro" id="IPR000631">
    <property type="entry name" value="CARKD"/>
</dbReference>
<feature type="binding site" evidence="18">
    <location>
        <position position="140"/>
    </location>
    <ligand>
        <name>K(+)</name>
        <dbReference type="ChEBI" id="CHEBI:29103"/>
    </ligand>
</feature>
<feature type="domain" description="YjeF C-terminal" evidence="20">
    <location>
        <begin position="241"/>
        <end position="523"/>
    </location>
</feature>
<dbReference type="HAMAP" id="MF_01966">
    <property type="entry name" value="NADHX_epimerase"/>
    <property type="match status" value="1"/>
</dbReference>
<dbReference type="GO" id="GO:0052855">
    <property type="term" value="F:ADP-dependent NAD(P)H-hydrate dehydratase activity"/>
    <property type="evidence" value="ECO:0007669"/>
    <property type="project" value="UniProtKB-UniRule"/>
</dbReference>
<comment type="subunit">
    <text evidence="17">Homotetramer.</text>
</comment>
<dbReference type="Gene3D" id="3.40.50.10260">
    <property type="entry name" value="YjeF N-terminal domain"/>
    <property type="match status" value="1"/>
</dbReference>
<feature type="binding site" evidence="17">
    <location>
        <position position="469"/>
    </location>
    <ligand>
        <name>(6S)-NADPHX</name>
        <dbReference type="ChEBI" id="CHEBI:64076"/>
    </ligand>
</feature>
<keyword evidence="10 17" id="KW-0520">NAD</keyword>
<keyword evidence="12 17" id="KW-0456">Lyase</keyword>
<feature type="binding site" evidence="17">
    <location>
        <begin position="435"/>
        <end position="439"/>
    </location>
    <ligand>
        <name>AMP</name>
        <dbReference type="ChEBI" id="CHEBI:456215"/>
    </ligand>
</feature>
<dbReference type="Pfam" id="PF01256">
    <property type="entry name" value="Carb_kinase"/>
    <property type="match status" value="1"/>
</dbReference>
<keyword evidence="9 18" id="KW-0630">Potassium</keyword>
<dbReference type="Pfam" id="PF03853">
    <property type="entry name" value="YjeF_N"/>
    <property type="match status" value="1"/>
</dbReference>
<dbReference type="SUPFAM" id="SSF64153">
    <property type="entry name" value="YjeF N-terminal domain-like"/>
    <property type="match status" value="1"/>
</dbReference>
<dbReference type="SUPFAM" id="SSF53613">
    <property type="entry name" value="Ribokinase-like"/>
    <property type="match status" value="1"/>
</dbReference>
<keyword evidence="22" id="KW-0808">Transferase</keyword>
<dbReference type="PANTHER" id="PTHR12592">
    <property type="entry name" value="ATP-DEPENDENT (S)-NAD(P)H-HYDRATE DEHYDRATASE FAMILY MEMBER"/>
    <property type="match status" value="1"/>
</dbReference>
<keyword evidence="7 17" id="KW-0067">ATP-binding</keyword>
<feature type="binding site" evidence="18">
    <location>
        <position position="63"/>
    </location>
    <ligand>
        <name>K(+)</name>
        <dbReference type="ChEBI" id="CHEBI:29103"/>
    </ligand>
</feature>
<dbReference type="PIRSF" id="PIRSF017184">
    <property type="entry name" value="Nnr"/>
    <property type="match status" value="1"/>
</dbReference>
<dbReference type="GO" id="GO:0005524">
    <property type="term" value="F:ATP binding"/>
    <property type="evidence" value="ECO:0007669"/>
    <property type="project" value="UniProtKB-UniRule"/>
</dbReference>
<evidence type="ECO:0000256" key="18">
    <source>
        <dbReference type="HAMAP-Rule" id="MF_01966"/>
    </source>
</evidence>
<evidence type="ECO:0000259" key="20">
    <source>
        <dbReference type="PROSITE" id="PS51383"/>
    </source>
</evidence>
<evidence type="ECO:0000256" key="3">
    <source>
        <dbReference type="ARBA" id="ARBA00006001"/>
    </source>
</evidence>
<sequence>MCELLTAGQMRSIEGRAIAAGETTGLALMERAGEGMIDAILTARPELAAGRCRAVVLCGPGNNGGDGFVIARLLEAQGWRVQAYFYGDADQLPTDARANFDRFGTARIQAMGFPNISDAGLALLRSEFESDAGLPDVVIDALFGTGLSRLAPELVPLAQVWRLGGAAVLRVAVDVPSGLCTDSGHIWEVEGKAALLPADLTVCFHRRKIGCYLGEGPENCGQIVLADLGLAPTDPPASAARLVEMPAPRSLSKSQGHKYDHGHVLTLSGGSGAGGAARLAARAALRIGAGAVTLGCPAEALTENAAQLNAVMLTVIDDAQALTDSLKDQRRNVICLGPGAGVERAATLLAVLLADYSKRGTVLDADALTALAQDKALFSRLHSNCVLTPHGGEFRRLFPDLTAKMDKMPLKGPAYSKADATREAAQRAGCVVVFKGPDTVIGDPSGGLYLHTATGDRAVPWLATAGAGDVLAGFIAGLMARRMPAIVAAKTATWLHVECARSFGAGLIAEDMPDELPKIFRQLGV</sequence>
<evidence type="ECO:0000259" key="21">
    <source>
        <dbReference type="PROSITE" id="PS51385"/>
    </source>
</evidence>
<comment type="catalytic activity">
    <reaction evidence="15 17 19">
        <text>(6S)-NADHX + ADP = AMP + phosphate + NADH + H(+)</text>
        <dbReference type="Rhea" id="RHEA:32223"/>
        <dbReference type="ChEBI" id="CHEBI:15378"/>
        <dbReference type="ChEBI" id="CHEBI:43474"/>
        <dbReference type="ChEBI" id="CHEBI:57945"/>
        <dbReference type="ChEBI" id="CHEBI:64074"/>
        <dbReference type="ChEBI" id="CHEBI:456215"/>
        <dbReference type="ChEBI" id="CHEBI:456216"/>
        <dbReference type="EC" id="4.2.1.136"/>
    </reaction>
</comment>
<feature type="binding site" evidence="18">
    <location>
        <position position="177"/>
    </location>
    <ligand>
        <name>K(+)</name>
        <dbReference type="ChEBI" id="CHEBI:29103"/>
    </ligand>
</feature>
<evidence type="ECO:0000256" key="10">
    <source>
        <dbReference type="ARBA" id="ARBA00023027"/>
    </source>
</evidence>
<dbReference type="PROSITE" id="PS51385">
    <property type="entry name" value="YJEF_N"/>
    <property type="match status" value="1"/>
</dbReference>
<dbReference type="Proteomes" id="UP000198977">
    <property type="component" value="Unassembled WGS sequence"/>
</dbReference>
<organism evidence="22 23">
    <name type="scientific">Sulfitobacter brevis</name>
    <dbReference type="NCBI Taxonomy" id="74348"/>
    <lineage>
        <taxon>Bacteria</taxon>
        <taxon>Pseudomonadati</taxon>
        <taxon>Pseudomonadota</taxon>
        <taxon>Alphaproteobacteria</taxon>
        <taxon>Rhodobacterales</taxon>
        <taxon>Roseobacteraceae</taxon>
        <taxon>Sulfitobacter</taxon>
    </lineage>
</organism>
<evidence type="ECO:0000256" key="19">
    <source>
        <dbReference type="PIRNR" id="PIRNR017184"/>
    </source>
</evidence>
<feature type="domain" description="YjeF N-terminal" evidence="21">
    <location>
        <begin position="10"/>
        <end position="236"/>
    </location>
</feature>
<evidence type="ECO:0000256" key="13">
    <source>
        <dbReference type="ARBA" id="ARBA00023268"/>
    </source>
</evidence>
<dbReference type="EC" id="4.2.1.136" evidence="19"/>
<protein>
    <recommendedName>
        <fullName evidence="19">Bifunctional NAD(P)H-hydrate repair enzyme</fullName>
    </recommendedName>
    <alternativeName>
        <fullName evidence="19">Nicotinamide nucleotide repair protein</fullName>
    </alternativeName>
    <domain>
        <recommendedName>
            <fullName evidence="19">ADP-dependent (S)-NAD(P)H-hydrate dehydratase</fullName>
            <ecNumber evidence="19">4.2.1.136</ecNumber>
        </recommendedName>
        <alternativeName>
            <fullName evidence="19">ADP-dependent NAD(P)HX dehydratase</fullName>
        </alternativeName>
    </domain>
    <domain>
        <recommendedName>
            <fullName evidence="19">NAD(P)H-hydrate epimerase</fullName>
            <ecNumber evidence="19">5.1.99.6</ecNumber>
        </recommendedName>
    </domain>
</protein>
<comment type="similarity">
    <text evidence="17">Belongs to the NnrD/CARKD family.</text>
</comment>
<dbReference type="InterPro" id="IPR030677">
    <property type="entry name" value="Nnr"/>
</dbReference>
<feature type="binding site" evidence="18">
    <location>
        <begin position="144"/>
        <end position="150"/>
    </location>
    <ligand>
        <name>(6S)-NADPHX</name>
        <dbReference type="ChEBI" id="CHEBI:64076"/>
    </ligand>
</feature>
<evidence type="ECO:0000256" key="5">
    <source>
        <dbReference type="ARBA" id="ARBA00022723"/>
    </source>
</evidence>
<dbReference type="AlphaFoldDB" id="A0A1I2EPL9"/>
<gene>
    <name evidence="18" type="primary">nnrE</name>
    <name evidence="17" type="synonym">nnrD</name>
    <name evidence="22" type="ORF">SAMN04488523_1136</name>
</gene>
<comment type="catalytic activity">
    <reaction evidence="2 18 19">
        <text>(6R)-NADPHX = (6S)-NADPHX</text>
        <dbReference type="Rhea" id="RHEA:32227"/>
        <dbReference type="ChEBI" id="CHEBI:64076"/>
        <dbReference type="ChEBI" id="CHEBI:64077"/>
        <dbReference type="EC" id="5.1.99.6"/>
    </reaction>
</comment>
<evidence type="ECO:0000256" key="9">
    <source>
        <dbReference type="ARBA" id="ARBA00022958"/>
    </source>
</evidence>
<feature type="binding site" evidence="18">
    <location>
        <position position="174"/>
    </location>
    <ligand>
        <name>(6S)-NADPHX</name>
        <dbReference type="ChEBI" id="CHEBI:64076"/>
    </ligand>
</feature>
<comment type="cofactor">
    <cofactor evidence="18 19">
        <name>K(+)</name>
        <dbReference type="ChEBI" id="CHEBI:29103"/>
    </cofactor>
    <text evidence="18 19">Binds 1 potassium ion per subunit.</text>
</comment>
<dbReference type="PROSITE" id="PS51383">
    <property type="entry name" value="YJEF_C_3"/>
    <property type="match status" value="1"/>
</dbReference>